<reference evidence="4 5" key="1">
    <citation type="journal article" date="2017" name="BMC Genomics">
        <title>Chromosome level assembly and secondary metabolite potential of the parasitic fungus Cordyceps militaris.</title>
        <authorList>
            <person name="Kramer G.J."/>
            <person name="Nodwell J.R."/>
        </authorList>
    </citation>
    <scope>NUCLEOTIDE SEQUENCE [LARGE SCALE GENOMIC DNA]</scope>
    <source>
        <strain evidence="4 5">ATCC 34164</strain>
    </source>
</reference>
<protein>
    <submittedName>
        <fullName evidence="4">Fungal transcriptional regulatory</fullName>
    </submittedName>
</protein>
<dbReference type="AlphaFoldDB" id="A0A2H4SBY3"/>
<organism evidence="4 5">
    <name type="scientific">Cordyceps militaris</name>
    <name type="common">Caterpillar fungus</name>
    <name type="synonym">Clavaria militaris</name>
    <dbReference type="NCBI Taxonomy" id="73501"/>
    <lineage>
        <taxon>Eukaryota</taxon>
        <taxon>Fungi</taxon>
        <taxon>Dikarya</taxon>
        <taxon>Ascomycota</taxon>
        <taxon>Pezizomycotina</taxon>
        <taxon>Sordariomycetes</taxon>
        <taxon>Hypocreomycetidae</taxon>
        <taxon>Hypocreales</taxon>
        <taxon>Cordycipitaceae</taxon>
        <taxon>Cordyceps</taxon>
    </lineage>
</organism>
<comment type="subcellular location">
    <subcellularLocation>
        <location evidence="1">Nucleus</location>
    </subcellularLocation>
</comment>
<accession>A0A2H4SBY3</accession>
<dbReference type="InterPro" id="IPR036864">
    <property type="entry name" value="Zn2-C6_fun-type_DNA-bd_sf"/>
</dbReference>
<feature type="compositionally biased region" description="Low complexity" evidence="3">
    <location>
        <begin position="55"/>
        <end position="83"/>
    </location>
</feature>
<gene>
    <name evidence="4" type="ORF">A9K55_006916</name>
</gene>
<dbReference type="Pfam" id="PF11951">
    <property type="entry name" value="Fungal_trans_2"/>
    <property type="match status" value="1"/>
</dbReference>
<evidence type="ECO:0000256" key="3">
    <source>
        <dbReference type="SAM" id="MobiDB-lite"/>
    </source>
</evidence>
<dbReference type="VEuPathDB" id="FungiDB:CCM_01975"/>
<feature type="region of interest" description="Disordered" evidence="3">
    <location>
        <begin position="42"/>
        <end position="89"/>
    </location>
</feature>
<dbReference type="Proteomes" id="UP000323067">
    <property type="component" value="Chromosome vi"/>
</dbReference>
<name>A0A2H4SBY3_CORMI</name>
<proteinExistence type="predicted"/>
<dbReference type="PANTHER" id="PTHR37534:SF46">
    <property type="entry name" value="ZN(II)2CYS6 TRANSCRIPTION FACTOR (EUROFUNG)"/>
    <property type="match status" value="1"/>
</dbReference>
<dbReference type="InterPro" id="IPR021858">
    <property type="entry name" value="Fun_TF"/>
</dbReference>
<dbReference type="GO" id="GO:0008270">
    <property type="term" value="F:zinc ion binding"/>
    <property type="evidence" value="ECO:0007669"/>
    <property type="project" value="InterPro"/>
</dbReference>
<evidence type="ECO:0000256" key="2">
    <source>
        <dbReference type="ARBA" id="ARBA00023242"/>
    </source>
</evidence>
<evidence type="ECO:0000313" key="5">
    <source>
        <dbReference type="Proteomes" id="UP000323067"/>
    </source>
</evidence>
<dbReference type="VEuPathDB" id="FungiDB:A9K55_006916"/>
<feature type="compositionally biased region" description="Basic residues" evidence="3">
    <location>
        <begin position="43"/>
        <end position="54"/>
    </location>
</feature>
<evidence type="ECO:0000256" key="1">
    <source>
        <dbReference type="ARBA" id="ARBA00004123"/>
    </source>
</evidence>
<keyword evidence="2" id="KW-0539">Nucleus</keyword>
<sequence length="493" mass="54640">MHESQIPRSCDRCYFIKERCIRAPDSDSCDRCLRLNHECVRQRAPKRPGRRPKKAPAAARDQQQQQQQQQRASPASHPASPHAAAHETSSMLDRVVADLGLSTVEARLLRQSILSEQFVEQFIVGPSFGATHRAYMARQLYGAPLTLGHAFIASAMSWGEESDVTSPAPGSAKAYSDHFERMYNHATRAVATLRSLQPATAPEMCLCIVLGATIVSFTLKLRVADARAICRQTLELVKPVYTDEALLAATPPDDLCLMSCLQLTNVAESIMFCEPPTLRYRNALHGPEYVDRFVGIAHSILPLLHDVAALSFRFKRERARADADDNAAAALRQAELAHAALEREVRLWMPGGRAEFAEGRFTPTEVAHMLCQAEAFRNAARLVLHRLRCGYGEQDEAAQAMASHVLTSVKVTALVTGSIPVCIDFPLIVACLELESESERADYLSSLSPISSYSSRFHDRTRVIFDAAWEARRNGQSLYWHDLAAFIPDSSTV</sequence>
<dbReference type="GO" id="GO:0000981">
    <property type="term" value="F:DNA-binding transcription factor activity, RNA polymerase II-specific"/>
    <property type="evidence" value="ECO:0007669"/>
    <property type="project" value="InterPro"/>
</dbReference>
<dbReference type="SUPFAM" id="SSF57701">
    <property type="entry name" value="Zn2/Cys6 DNA-binding domain"/>
    <property type="match status" value="1"/>
</dbReference>
<dbReference type="OrthoDB" id="4137815at2759"/>
<dbReference type="PANTHER" id="PTHR37534">
    <property type="entry name" value="TRANSCRIPTIONAL ACTIVATOR PROTEIN UGA3"/>
    <property type="match status" value="1"/>
</dbReference>
<dbReference type="InterPro" id="IPR001138">
    <property type="entry name" value="Zn2Cys6_DnaBD"/>
</dbReference>
<dbReference type="GO" id="GO:0005634">
    <property type="term" value="C:nucleus"/>
    <property type="evidence" value="ECO:0007669"/>
    <property type="project" value="UniProtKB-SubCell"/>
</dbReference>
<dbReference type="CDD" id="cd00067">
    <property type="entry name" value="GAL4"/>
    <property type="match status" value="1"/>
</dbReference>
<evidence type="ECO:0000313" key="4">
    <source>
        <dbReference type="EMBL" id="ATY60632.1"/>
    </source>
</evidence>
<dbReference type="EMBL" id="CP023323">
    <property type="protein sequence ID" value="ATY60632.1"/>
    <property type="molecule type" value="Genomic_DNA"/>
</dbReference>